<dbReference type="SUPFAM" id="SSF52777">
    <property type="entry name" value="CoA-dependent acyltransferases"/>
    <property type="match status" value="1"/>
</dbReference>
<accession>A0A5R8KBY1</accession>
<dbReference type="InterPro" id="IPR036736">
    <property type="entry name" value="ACP-like_sf"/>
</dbReference>
<dbReference type="Gene3D" id="3.30.559.10">
    <property type="entry name" value="Chloramphenicol acetyltransferase-like domain"/>
    <property type="match status" value="1"/>
</dbReference>
<dbReference type="EMBL" id="VAUV01000016">
    <property type="protein sequence ID" value="TLD69079.1"/>
    <property type="molecule type" value="Genomic_DNA"/>
</dbReference>
<dbReference type="PROSITE" id="PS50075">
    <property type="entry name" value="CARRIER"/>
    <property type="match status" value="1"/>
</dbReference>
<dbReference type="Pfam" id="PF00550">
    <property type="entry name" value="PP-binding"/>
    <property type="match status" value="1"/>
</dbReference>
<organism evidence="2 3">
    <name type="scientific">Phragmitibacter flavus</name>
    <dbReference type="NCBI Taxonomy" id="2576071"/>
    <lineage>
        <taxon>Bacteria</taxon>
        <taxon>Pseudomonadati</taxon>
        <taxon>Verrucomicrobiota</taxon>
        <taxon>Verrucomicrobiia</taxon>
        <taxon>Verrucomicrobiales</taxon>
        <taxon>Verrucomicrobiaceae</taxon>
        <taxon>Phragmitibacter</taxon>
    </lineage>
</organism>
<dbReference type="Proteomes" id="UP000306196">
    <property type="component" value="Unassembled WGS sequence"/>
</dbReference>
<dbReference type="OrthoDB" id="177103at2"/>
<evidence type="ECO:0000313" key="2">
    <source>
        <dbReference type="EMBL" id="TLD69079.1"/>
    </source>
</evidence>
<proteinExistence type="predicted"/>
<protein>
    <recommendedName>
        <fullName evidence="1">Carrier domain-containing protein</fullName>
    </recommendedName>
</protein>
<name>A0A5R8KBY1_9BACT</name>
<dbReference type="AlphaFoldDB" id="A0A5R8KBY1"/>
<reference evidence="2 3" key="1">
    <citation type="submission" date="2019-05" db="EMBL/GenBank/DDBJ databases">
        <title>Verrucobacter flavum gen. nov., sp. nov. a new member of the family Verrucomicrobiaceae.</title>
        <authorList>
            <person name="Szuroczki S."/>
            <person name="Abbaszade G."/>
            <person name="Szabo A."/>
            <person name="Felfoldi T."/>
            <person name="Schumann P."/>
            <person name="Boka K."/>
            <person name="Keki Z."/>
            <person name="Toumi M."/>
            <person name="Toth E."/>
        </authorList>
    </citation>
    <scope>NUCLEOTIDE SEQUENCE [LARGE SCALE GENOMIC DNA]</scope>
    <source>
        <strain evidence="2 3">MG-N-17</strain>
    </source>
</reference>
<feature type="domain" description="Carrier" evidence="1">
    <location>
        <begin position="1"/>
        <end position="84"/>
    </location>
</feature>
<dbReference type="InterPro" id="IPR009081">
    <property type="entry name" value="PP-bd_ACP"/>
</dbReference>
<evidence type="ECO:0000313" key="3">
    <source>
        <dbReference type="Proteomes" id="UP000306196"/>
    </source>
</evidence>
<gene>
    <name evidence="2" type="ORF">FEM03_19625</name>
</gene>
<keyword evidence="3" id="KW-1185">Reference proteome</keyword>
<sequence length="565" mass="63248">MSAALKGSGVEAKLLQMIGSDLLQTSAGFGRDTDLFQVGLDSMAIMQLLLLVEEEFGVVIPVESVSRENFKTTRAVAALIRERGGMEAEDEGEETVSVEPIGREEEQKEALKVEEMSAAFDRLPLRPADFFVVGFDQLLRGHGQMGHIAHSFLELESVPDVGALRRLIAELPKVFPLLNARLKRSWLVGLPRWVPAGRLLELELKLWSQKGSAGRLKAEGAVEFDDLQLLLEDAVNKTLRRERDGWVNAGFELIEKADGGVVLVFSWSHLIFDGVGAELFLQEMDRLLKGEVQQAIPPYVTSEPVKTLPWGERFKAVEPMIKRFYAIMEKRFECLGSRQFVPGRTRFEVLTLTKEQTAEVQKRSTAVSGPLINMPFHLACAMRAHWRVFDHRGESPGSLMCCVPVQVRRKGARGPVFQNQLTMFFGTVDGEDLKTLDGAARVVQDQHAQFLKDRLDESFQQLMSMMKPMPPKLHMKFIQFQMKGLFTSFYHSNTGPFAPSLDEFLGVKVTNAYHVPGISTPPGTGIFANEKHGRLVLTLCWKEGAMTEEERGIFMEQLLTDLGAK</sequence>
<dbReference type="SUPFAM" id="SSF47336">
    <property type="entry name" value="ACP-like"/>
    <property type="match status" value="1"/>
</dbReference>
<dbReference type="InterPro" id="IPR023213">
    <property type="entry name" value="CAT-like_dom_sf"/>
</dbReference>
<dbReference type="RefSeq" id="WP_138088003.1">
    <property type="nucleotide sequence ID" value="NZ_VAUV01000016.1"/>
</dbReference>
<dbReference type="Gene3D" id="1.10.1200.10">
    <property type="entry name" value="ACP-like"/>
    <property type="match status" value="1"/>
</dbReference>
<evidence type="ECO:0000259" key="1">
    <source>
        <dbReference type="PROSITE" id="PS50075"/>
    </source>
</evidence>
<comment type="caution">
    <text evidence="2">The sequence shown here is derived from an EMBL/GenBank/DDBJ whole genome shotgun (WGS) entry which is preliminary data.</text>
</comment>